<sequence>MPPAKTLSMKEQIRAKDWSVTPLGARETWPPLLVSTLNLILASSLPMAIRWGKEHILLYNDTYAQFSASRHPDILGLPGAEAWPELASLQKYIDEEIHAQKPVVISNQCFRNVEHPSEAPRNDLWVDIHYSPIEDSKGYVKGILVVIANPITPETETTHRNTTTKAIEQIIGGLAHDFNNILSGITGNLELMGLRVAQKRYDTLPHYIAEAHNAANRAAAITNHLLSFSRQQTLMPRPLNLNETVLGLAHKLQTLYPSTPECMIHIKTELLATGEVFCDPQKLESALLNICENAYDAMPKGGTLTFKTKNCVINQEQASAYTSINIAPGYYAVLYIIDTGEGMSAHTLARAFDPFFTMRPLGHGSGLGLSMSYGFVRQSEGYINLASAEGHGTTIRIMLPMAKK</sequence>
<dbReference type="PANTHER" id="PTHR43065:SF42">
    <property type="entry name" value="TWO-COMPONENT SENSOR PPRA"/>
    <property type="match status" value="1"/>
</dbReference>
<dbReference type="PROSITE" id="PS50109">
    <property type="entry name" value="HIS_KIN"/>
    <property type="match status" value="1"/>
</dbReference>
<dbReference type="Gene3D" id="1.10.287.130">
    <property type="match status" value="1"/>
</dbReference>
<keyword evidence="6" id="KW-1185">Reference proteome</keyword>
<dbReference type="EC" id="2.7.13.3" evidence="2"/>
<dbReference type="InterPro" id="IPR003661">
    <property type="entry name" value="HisK_dim/P_dom"/>
</dbReference>
<keyword evidence="5" id="KW-0418">Kinase</keyword>
<organism evidence="5 6">
    <name type="scientific">Entomobacter blattae</name>
    <dbReference type="NCBI Taxonomy" id="2762277"/>
    <lineage>
        <taxon>Bacteria</taxon>
        <taxon>Pseudomonadati</taxon>
        <taxon>Pseudomonadota</taxon>
        <taxon>Alphaproteobacteria</taxon>
        <taxon>Acetobacterales</taxon>
        <taxon>Acetobacteraceae</taxon>
        <taxon>Entomobacter</taxon>
    </lineage>
</organism>
<dbReference type="KEGG" id="ebla:JGUZn3_04160"/>
<dbReference type="Gene3D" id="3.30.565.10">
    <property type="entry name" value="Histidine kinase-like ATPase, C-terminal domain"/>
    <property type="match status" value="1"/>
</dbReference>
<comment type="catalytic activity">
    <reaction evidence="1">
        <text>ATP + protein L-histidine = ADP + protein N-phospho-L-histidine.</text>
        <dbReference type="EC" id="2.7.13.3"/>
    </reaction>
</comment>
<dbReference type="InterPro" id="IPR003594">
    <property type="entry name" value="HATPase_dom"/>
</dbReference>
<dbReference type="SMART" id="SM00388">
    <property type="entry name" value="HisKA"/>
    <property type="match status" value="1"/>
</dbReference>
<gene>
    <name evidence="5" type="ORF">JGUZn3_04160</name>
</gene>
<evidence type="ECO:0000256" key="1">
    <source>
        <dbReference type="ARBA" id="ARBA00000085"/>
    </source>
</evidence>
<dbReference type="RefSeq" id="WP_203414102.1">
    <property type="nucleotide sequence ID" value="NZ_CP060244.1"/>
</dbReference>
<dbReference type="GO" id="GO:0000155">
    <property type="term" value="F:phosphorelay sensor kinase activity"/>
    <property type="evidence" value="ECO:0007669"/>
    <property type="project" value="InterPro"/>
</dbReference>
<evidence type="ECO:0000256" key="2">
    <source>
        <dbReference type="ARBA" id="ARBA00012438"/>
    </source>
</evidence>
<dbReference type="InterPro" id="IPR004358">
    <property type="entry name" value="Sig_transdc_His_kin-like_C"/>
</dbReference>
<keyword evidence="5" id="KW-0808">Transferase</keyword>
<dbReference type="Pfam" id="PF00512">
    <property type="entry name" value="HisKA"/>
    <property type="match status" value="1"/>
</dbReference>
<dbReference type="InterPro" id="IPR036890">
    <property type="entry name" value="HATPase_C_sf"/>
</dbReference>
<dbReference type="Pfam" id="PF02518">
    <property type="entry name" value="HATPase_c"/>
    <property type="match status" value="1"/>
</dbReference>
<dbReference type="AlphaFoldDB" id="A0A7H1NPF6"/>
<keyword evidence="3" id="KW-0597">Phosphoprotein</keyword>
<dbReference type="SMART" id="SM00387">
    <property type="entry name" value="HATPase_c"/>
    <property type="match status" value="1"/>
</dbReference>
<dbReference type="SUPFAM" id="SSF47384">
    <property type="entry name" value="Homodimeric domain of signal transducing histidine kinase"/>
    <property type="match status" value="1"/>
</dbReference>
<evidence type="ECO:0000313" key="6">
    <source>
        <dbReference type="Proteomes" id="UP000516349"/>
    </source>
</evidence>
<protein>
    <recommendedName>
        <fullName evidence="2">histidine kinase</fullName>
        <ecNumber evidence="2">2.7.13.3</ecNumber>
    </recommendedName>
</protein>
<dbReference type="PANTHER" id="PTHR43065">
    <property type="entry name" value="SENSOR HISTIDINE KINASE"/>
    <property type="match status" value="1"/>
</dbReference>
<dbReference type="Proteomes" id="UP000516349">
    <property type="component" value="Chromosome"/>
</dbReference>
<proteinExistence type="predicted"/>
<dbReference type="InterPro" id="IPR036097">
    <property type="entry name" value="HisK_dim/P_sf"/>
</dbReference>
<dbReference type="CDD" id="cd00082">
    <property type="entry name" value="HisKA"/>
    <property type="match status" value="1"/>
</dbReference>
<evidence type="ECO:0000259" key="4">
    <source>
        <dbReference type="PROSITE" id="PS50109"/>
    </source>
</evidence>
<evidence type="ECO:0000256" key="3">
    <source>
        <dbReference type="ARBA" id="ARBA00022553"/>
    </source>
</evidence>
<dbReference type="SUPFAM" id="SSF55874">
    <property type="entry name" value="ATPase domain of HSP90 chaperone/DNA topoisomerase II/histidine kinase"/>
    <property type="match status" value="1"/>
</dbReference>
<feature type="domain" description="Histidine kinase" evidence="4">
    <location>
        <begin position="173"/>
        <end position="403"/>
    </location>
</feature>
<evidence type="ECO:0000313" key="5">
    <source>
        <dbReference type="EMBL" id="QNT77666.1"/>
    </source>
</evidence>
<dbReference type="InterPro" id="IPR005467">
    <property type="entry name" value="His_kinase_dom"/>
</dbReference>
<reference evidence="5 6" key="1">
    <citation type="submission" date="2020-08" db="EMBL/GenBank/DDBJ databases">
        <title>Complete genome sequence of Entomobacter blattae G55GP.</title>
        <authorList>
            <person name="Poehlein A."/>
            <person name="Guzman J."/>
            <person name="Daniel R."/>
            <person name="Vilcinskas A."/>
        </authorList>
    </citation>
    <scope>NUCLEOTIDE SEQUENCE [LARGE SCALE GENOMIC DNA]</scope>
    <source>
        <strain evidence="5 6">G55GP</strain>
    </source>
</reference>
<dbReference type="PRINTS" id="PR00344">
    <property type="entry name" value="BCTRLSENSOR"/>
</dbReference>
<dbReference type="EMBL" id="CP060244">
    <property type="protein sequence ID" value="QNT77666.1"/>
    <property type="molecule type" value="Genomic_DNA"/>
</dbReference>
<dbReference type="Gene3D" id="3.30.450.20">
    <property type="entry name" value="PAS domain"/>
    <property type="match status" value="1"/>
</dbReference>
<accession>A0A7H1NPF6</accession>
<name>A0A7H1NPF6_9PROT</name>